<evidence type="ECO:0008006" key="5">
    <source>
        <dbReference type="Google" id="ProtNLM"/>
    </source>
</evidence>
<feature type="domain" description="GGDEF" evidence="2">
    <location>
        <begin position="410"/>
        <end position="543"/>
    </location>
</feature>
<proteinExistence type="predicted"/>
<reference evidence="3" key="1">
    <citation type="journal article" date="2014" name="Int. J. Syst. Evol. Microbiol.">
        <title>Complete genome sequence of Corynebacterium casei LMG S-19264T (=DSM 44701T), isolated from a smear-ripened cheese.</title>
        <authorList>
            <consortium name="US DOE Joint Genome Institute (JGI-PGF)"/>
            <person name="Walter F."/>
            <person name="Albersmeier A."/>
            <person name="Kalinowski J."/>
            <person name="Ruckert C."/>
        </authorList>
    </citation>
    <scope>NUCLEOTIDE SEQUENCE</scope>
    <source>
        <strain evidence="3">CCM 7086</strain>
    </source>
</reference>
<dbReference type="InterPro" id="IPR000160">
    <property type="entry name" value="GGDEF_dom"/>
</dbReference>
<feature type="domain" description="EAL" evidence="1">
    <location>
        <begin position="552"/>
        <end position="806"/>
    </location>
</feature>
<dbReference type="SUPFAM" id="SSF55785">
    <property type="entry name" value="PYP-like sensor domain (PAS domain)"/>
    <property type="match status" value="1"/>
</dbReference>
<dbReference type="Pfam" id="PF00990">
    <property type="entry name" value="GGDEF"/>
    <property type="match status" value="1"/>
</dbReference>
<evidence type="ECO:0000259" key="1">
    <source>
        <dbReference type="PROSITE" id="PS50883"/>
    </source>
</evidence>
<dbReference type="CDD" id="cd12915">
    <property type="entry name" value="PDC2_DGC_like"/>
    <property type="match status" value="1"/>
</dbReference>
<accession>A0A8J2UNW1</accession>
<name>A0A8J2UNW1_9BURK</name>
<dbReference type="Gene3D" id="3.30.450.20">
    <property type="entry name" value="PAS domain"/>
    <property type="match status" value="3"/>
</dbReference>
<protein>
    <recommendedName>
        <fullName evidence="5">Diguanylate cyclase</fullName>
    </recommendedName>
</protein>
<dbReference type="SMART" id="SM00052">
    <property type="entry name" value="EAL"/>
    <property type="match status" value="1"/>
</dbReference>
<dbReference type="Gene3D" id="3.30.70.270">
    <property type="match status" value="1"/>
</dbReference>
<dbReference type="InterPro" id="IPR052155">
    <property type="entry name" value="Biofilm_reg_signaling"/>
</dbReference>
<dbReference type="EMBL" id="BMCG01000005">
    <property type="protein sequence ID" value="GGC16559.1"/>
    <property type="molecule type" value="Genomic_DNA"/>
</dbReference>
<dbReference type="CDD" id="cd01948">
    <property type="entry name" value="EAL"/>
    <property type="match status" value="1"/>
</dbReference>
<dbReference type="InterPro" id="IPR001633">
    <property type="entry name" value="EAL_dom"/>
</dbReference>
<dbReference type="CDD" id="cd01949">
    <property type="entry name" value="GGDEF"/>
    <property type="match status" value="1"/>
</dbReference>
<reference evidence="3" key="2">
    <citation type="submission" date="2020-09" db="EMBL/GenBank/DDBJ databases">
        <authorList>
            <person name="Sun Q."/>
            <person name="Sedlacek I."/>
        </authorList>
    </citation>
    <scope>NUCLEOTIDE SEQUENCE</scope>
    <source>
        <strain evidence="3">CCM 7086</strain>
    </source>
</reference>
<dbReference type="PANTHER" id="PTHR44757">
    <property type="entry name" value="DIGUANYLATE CYCLASE DGCP"/>
    <property type="match status" value="1"/>
</dbReference>
<dbReference type="SMART" id="SM00267">
    <property type="entry name" value="GGDEF"/>
    <property type="match status" value="1"/>
</dbReference>
<dbReference type="SUPFAM" id="SSF141868">
    <property type="entry name" value="EAL domain-like"/>
    <property type="match status" value="1"/>
</dbReference>
<gene>
    <name evidence="3" type="ORF">GCM10007205_26950</name>
</gene>
<dbReference type="InterPro" id="IPR043128">
    <property type="entry name" value="Rev_trsase/Diguanyl_cyclase"/>
</dbReference>
<dbReference type="Proteomes" id="UP000620266">
    <property type="component" value="Unassembled WGS sequence"/>
</dbReference>
<comment type="caution">
    <text evidence="3">The sequence shown here is derived from an EMBL/GenBank/DDBJ whole genome shotgun (WGS) entry which is preliminary data.</text>
</comment>
<keyword evidence="4" id="KW-1185">Reference proteome</keyword>
<dbReference type="SUPFAM" id="SSF55073">
    <property type="entry name" value="Nucleotide cyclase"/>
    <property type="match status" value="1"/>
</dbReference>
<dbReference type="InterPro" id="IPR035965">
    <property type="entry name" value="PAS-like_dom_sf"/>
</dbReference>
<dbReference type="InterPro" id="IPR029787">
    <property type="entry name" value="Nucleotide_cyclase"/>
</dbReference>
<dbReference type="Gene3D" id="3.20.20.450">
    <property type="entry name" value="EAL domain"/>
    <property type="match status" value="1"/>
</dbReference>
<dbReference type="CDD" id="cd12914">
    <property type="entry name" value="PDC1_DGC_like"/>
    <property type="match status" value="1"/>
</dbReference>
<evidence type="ECO:0000259" key="2">
    <source>
        <dbReference type="PROSITE" id="PS50887"/>
    </source>
</evidence>
<dbReference type="InterPro" id="IPR035919">
    <property type="entry name" value="EAL_sf"/>
</dbReference>
<dbReference type="Pfam" id="PF00563">
    <property type="entry name" value="EAL"/>
    <property type="match status" value="1"/>
</dbReference>
<dbReference type="PROSITE" id="PS50883">
    <property type="entry name" value="EAL"/>
    <property type="match status" value="1"/>
</dbReference>
<dbReference type="PANTHER" id="PTHR44757:SF2">
    <property type="entry name" value="BIOFILM ARCHITECTURE MAINTENANCE PROTEIN MBAA"/>
    <property type="match status" value="1"/>
</dbReference>
<dbReference type="PROSITE" id="PS50887">
    <property type="entry name" value="GGDEF"/>
    <property type="match status" value="1"/>
</dbReference>
<organism evidence="3 4">
    <name type="scientific">Oxalicibacterium flavum</name>
    <dbReference type="NCBI Taxonomy" id="179467"/>
    <lineage>
        <taxon>Bacteria</taxon>
        <taxon>Pseudomonadati</taxon>
        <taxon>Pseudomonadota</taxon>
        <taxon>Betaproteobacteria</taxon>
        <taxon>Burkholderiales</taxon>
        <taxon>Oxalobacteraceae</taxon>
        <taxon>Oxalicibacterium</taxon>
    </lineage>
</organism>
<evidence type="ECO:0000313" key="4">
    <source>
        <dbReference type="Proteomes" id="UP000620266"/>
    </source>
</evidence>
<dbReference type="AlphaFoldDB" id="A0A8J2UNW1"/>
<sequence>MTLNIRYLWEKHGNALDLQDALKHGLIPAPNQFYLAVINRDGLGVANSVGGTPIDASDRDYFDFHQHNPSMALRVEPQLSISRRSGHIVIRFTRRMETANGAFDGVISVGVEPSFMASFNDEGNLNPRDFISIRHDNGALLVSEKGRNIRGSQVHVQPPVFNGDSGVMRMEKDKYKDRDARIVAWHRLPGYPLVSYVGLSEADMLAAQEGPIRGYRQFAELSSMLFLLMAAIGTWFSVRMASRKRQADEIRQTYQLAIDEAREGFFTMRALYGDDDELQDFMIEDCNSRGASMVGHSKSELVGRKLSERPLLQALELALPAFRHAMENGFCEDEFEVADPRPGIPAWIHRRLIRSGAGLAVTLRDITESRESQELLIKSANTDALTGLPNRYWLLNSLPTLLRTARNRNSAMAVLFIDLDNFKLANDRFGHAVGDKLLGMAAGRLKSVIRTGDEVVRLGGDEFTVLLNTVEHAGEVESVATRITEAFAEPFRILGHSLVVGCSIGISLFPEDGLDADTLIQKADIAMYASKADKKGLFRFYNDELYQRIRSKLDAEEELAHAIASRQFEVHYQPRADTRSGEIRGFEALVRWMHPVRGMILPSHFIAMAESTGSIVALGSLVMQSVFEQLAQWRDAGETLVPVSINISPSQLDAGGVDHQIQSLLEQYDMQPELIEVELTESVMMSEAESIVEQIANIRKMGVKLHLDDFGTGYSSLSRLQEIDMQVIKIDRAFVSRLGTSNQADVLVKTIVLMAKELHMEIIAEGVETPLQLDALRHLECNEVQGYLIARPVSPKEATALLRQRFLLDASKPEAEPPA</sequence>
<dbReference type="NCBIfam" id="TIGR00254">
    <property type="entry name" value="GGDEF"/>
    <property type="match status" value="1"/>
</dbReference>
<evidence type="ECO:0000313" key="3">
    <source>
        <dbReference type="EMBL" id="GGC16559.1"/>
    </source>
</evidence>